<reference evidence="1" key="1">
    <citation type="journal article" date="2014" name="Int. J. Syst. Evol. Microbiol.">
        <title>Complete genome sequence of Corynebacterium casei LMG S-19264T (=DSM 44701T), isolated from a smear-ripened cheese.</title>
        <authorList>
            <consortium name="US DOE Joint Genome Institute (JGI-PGF)"/>
            <person name="Walter F."/>
            <person name="Albersmeier A."/>
            <person name="Kalinowski J."/>
            <person name="Ruckert C."/>
        </authorList>
    </citation>
    <scope>NUCLEOTIDE SEQUENCE</scope>
    <source>
        <strain evidence="1">CGMCC 1.12408</strain>
    </source>
</reference>
<dbReference type="InterPro" id="IPR025234">
    <property type="entry name" value="YjzH-like"/>
</dbReference>
<organism evidence="1 2">
    <name type="scientific">Ornithinibacillus halotolerans</name>
    <dbReference type="NCBI Taxonomy" id="1274357"/>
    <lineage>
        <taxon>Bacteria</taxon>
        <taxon>Bacillati</taxon>
        <taxon>Bacillota</taxon>
        <taxon>Bacilli</taxon>
        <taxon>Bacillales</taxon>
        <taxon>Bacillaceae</taxon>
        <taxon>Ornithinibacillus</taxon>
    </lineage>
</organism>
<dbReference type="AlphaFoldDB" id="A0A916S243"/>
<evidence type="ECO:0000313" key="1">
    <source>
        <dbReference type="EMBL" id="GGA80840.1"/>
    </source>
</evidence>
<evidence type="ECO:0000313" key="2">
    <source>
        <dbReference type="Proteomes" id="UP000613512"/>
    </source>
</evidence>
<dbReference type="EMBL" id="BMEY01000012">
    <property type="protein sequence ID" value="GGA80840.1"/>
    <property type="molecule type" value="Genomic_DNA"/>
</dbReference>
<reference evidence="1" key="2">
    <citation type="submission" date="2020-09" db="EMBL/GenBank/DDBJ databases">
        <authorList>
            <person name="Sun Q."/>
            <person name="Zhou Y."/>
        </authorList>
    </citation>
    <scope>NUCLEOTIDE SEQUENCE</scope>
    <source>
        <strain evidence="1">CGMCC 1.12408</strain>
    </source>
</reference>
<accession>A0A916S243</accession>
<gene>
    <name evidence="1" type="ORF">GCM10008025_25270</name>
</gene>
<sequence length="65" mass="7607">MDVWEYLVENWTLSVQSSSRGEFEAELNEYGKDGWELVSIVPQSNPNDFSSNRNQLVFKRRVVPE</sequence>
<dbReference type="Pfam" id="PF13783">
    <property type="entry name" value="DUF4177"/>
    <property type="match status" value="1"/>
</dbReference>
<evidence type="ECO:0008006" key="3">
    <source>
        <dbReference type="Google" id="ProtNLM"/>
    </source>
</evidence>
<dbReference type="RefSeq" id="WP_188385024.1">
    <property type="nucleotide sequence ID" value="NZ_BMEY01000012.1"/>
</dbReference>
<proteinExistence type="predicted"/>
<comment type="caution">
    <text evidence="1">The sequence shown here is derived from an EMBL/GenBank/DDBJ whole genome shotgun (WGS) entry which is preliminary data.</text>
</comment>
<name>A0A916S243_9BACI</name>
<dbReference type="Proteomes" id="UP000613512">
    <property type="component" value="Unassembled WGS sequence"/>
</dbReference>
<protein>
    <recommendedName>
        <fullName evidence="3">DUF4177 domain-containing protein</fullName>
    </recommendedName>
</protein>
<keyword evidence="2" id="KW-1185">Reference proteome</keyword>